<dbReference type="GO" id="GO:0004714">
    <property type="term" value="F:transmembrane receptor protein tyrosine kinase activity"/>
    <property type="evidence" value="ECO:0007669"/>
    <property type="project" value="UniProtKB-EC"/>
</dbReference>
<evidence type="ECO:0000259" key="16">
    <source>
        <dbReference type="PROSITE" id="PS50853"/>
    </source>
</evidence>
<evidence type="ECO:0000313" key="17">
    <source>
        <dbReference type="EMBL" id="KFM70273.1"/>
    </source>
</evidence>
<accession>A0A087TYT4</accession>
<dbReference type="PROSITE" id="PS50853">
    <property type="entry name" value="FN3"/>
    <property type="match status" value="2"/>
</dbReference>
<dbReference type="EMBL" id="KK117368">
    <property type="protein sequence ID" value="KFM70273.1"/>
    <property type="molecule type" value="Genomic_DNA"/>
</dbReference>
<evidence type="ECO:0000256" key="13">
    <source>
        <dbReference type="ARBA" id="ARBA00023180"/>
    </source>
</evidence>
<dbReference type="Gene3D" id="2.10.220.10">
    <property type="entry name" value="Hormone Receptor, Insulin-like Growth Factor Receptor 1, Chain A, domain 2"/>
    <property type="match status" value="1"/>
</dbReference>
<evidence type="ECO:0000256" key="14">
    <source>
        <dbReference type="ARBA" id="ARBA00051243"/>
    </source>
</evidence>
<evidence type="ECO:0000256" key="1">
    <source>
        <dbReference type="ARBA" id="ARBA00004479"/>
    </source>
</evidence>
<feature type="domain" description="Fibronectin type-III" evidence="16">
    <location>
        <begin position="856"/>
        <end position="938"/>
    </location>
</feature>
<keyword evidence="7" id="KW-0418">Kinase</keyword>
<dbReference type="InterPro" id="IPR036116">
    <property type="entry name" value="FN3_sf"/>
</dbReference>
<dbReference type="InterPro" id="IPR013783">
    <property type="entry name" value="Ig-like_fold"/>
</dbReference>
<feature type="signal peptide" evidence="15">
    <location>
        <begin position="1"/>
        <end position="31"/>
    </location>
</feature>
<dbReference type="OMA" id="FFILCTC"/>
<feature type="non-terminal residue" evidence="17">
    <location>
        <position position="938"/>
    </location>
</feature>
<dbReference type="GO" id="GO:0005524">
    <property type="term" value="F:ATP binding"/>
    <property type="evidence" value="ECO:0007669"/>
    <property type="project" value="UniProtKB-KW"/>
</dbReference>
<sequence>MNEEAVMGLVPLPPLVMLVVVCLCWLRHTTAQRPAHPEVVCRNVDIRNNVGNFQKLENCTVIEGYLQIILIDKGRTEDYDGLSFPDLVEITGYFLLYRAFGMNSIGKIFPNLAVIRGNTLFHNYAFVVNEMYQLQEIGLSRLTDILRGSVRIEKNPGLCYVDTVDWDLIAKEGKGGHYISGNKKWEECPNTCPEPDLCPKTVRNDAKSINLCWNSHNCQKICPLTCEQENSSCSDNFVCCHKECLGGCHGRSLSDCAVCRHVVYEGRCLKKCPPGTFEFLGRRCVQEHECKNYTYDENYTEQNNDKRVFWKAFMGQCREKCPPGYIEDDKDRHVCKECVGKCPKVCEGSVVDNVGAIQNYYGCTYIKGSLEITIKGGSNVIRELEENMDKIEEIQGYLKVARSFPLVSLNFLKSLNTIHGENLDKKDYAFLVLDNQNLQELWDPKNRKQPLRILNGRIFFHFNSKLCPSKILELKKYAKTLEWDDRDVSPSSNGDRIACDVINMNVTVYSLTPSMVKIKWDSFNKYLDDERSLLGYVIYYREAPYRNITMFEGRDACGTDIWTVRDVEVSQESRKHIYHNIANLKPFTQYALYISTYTTTSGRRGAQSSIVYFKTEPYTPSPPVNIKARSTLHGEIVISWKPPKRPNGDVTHYIVTGIYEEEPEEFINQRNYCLEPRTFPDYKNSEEDELKYLTAMDSGNSSLGIDEVKDCCPCAKTYSKLGEGDDDAEFQMHFEDFLQNQVYCKNPLMFRRKRQIYFQDSANISALNSKELNLTAYNTSREIEEDAYLDGNLVQFKRYVNHNTFLVISNLKHFAEYTIKIRACQDTRPRKAIDNCSTKAIASVRTLHLAEADDIKAVHVTTDNATSYSGFVRWEEPKDPNGVIVTYTLEYRRLNGESKKPNRICVTRTNYLERNGYFLPELAPGNYSLRVRATSLAG</sequence>
<dbReference type="OrthoDB" id="5809444at2759"/>
<dbReference type="InterPro" id="IPR050449">
    <property type="entry name" value="Ephrin_rcpt_TKs"/>
</dbReference>
<evidence type="ECO:0000256" key="8">
    <source>
        <dbReference type="ARBA" id="ARBA00022840"/>
    </source>
</evidence>
<dbReference type="STRING" id="407821.A0A087TYT4"/>
<dbReference type="InterPro" id="IPR036941">
    <property type="entry name" value="Rcpt_L-dom_sf"/>
</dbReference>
<proteinExistence type="predicted"/>
<dbReference type="SUPFAM" id="SSF57184">
    <property type="entry name" value="Growth factor receptor domain"/>
    <property type="match status" value="1"/>
</dbReference>
<evidence type="ECO:0000256" key="3">
    <source>
        <dbReference type="ARBA" id="ARBA00022553"/>
    </source>
</evidence>
<keyword evidence="9" id="KW-1133">Transmembrane helix</keyword>
<dbReference type="Gene3D" id="2.60.40.10">
    <property type="entry name" value="Immunoglobulins"/>
    <property type="match status" value="3"/>
</dbReference>
<dbReference type="CDD" id="cd00063">
    <property type="entry name" value="FN3"/>
    <property type="match status" value="3"/>
</dbReference>
<keyword evidence="4" id="KW-0808">Transferase</keyword>
<evidence type="ECO:0000256" key="12">
    <source>
        <dbReference type="ARBA" id="ARBA00023170"/>
    </source>
</evidence>
<dbReference type="AlphaFoldDB" id="A0A087TYT4"/>
<evidence type="ECO:0000256" key="9">
    <source>
        <dbReference type="ARBA" id="ARBA00022989"/>
    </source>
</evidence>
<reference evidence="17 18" key="1">
    <citation type="submission" date="2013-11" db="EMBL/GenBank/DDBJ databases">
        <title>Genome sequencing of Stegodyphus mimosarum.</title>
        <authorList>
            <person name="Bechsgaard J."/>
        </authorList>
    </citation>
    <scope>NUCLEOTIDE SEQUENCE [LARGE SCALE GENOMIC DNA]</scope>
</reference>
<keyword evidence="11" id="KW-0829">Tyrosine-protein kinase</keyword>
<dbReference type="EC" id="2.7.10.1" evidence="2"/>
<dbReference type="SUPFAM" id="SSF49265">
    <property type="entry name" value="Fibronectin type III"/>
    <property type="match status" value="3"/>
</dbReference>
<dbReference type="Pfam" id="PF00041">
    <property type="entry name" value="fn3"/>
    <property type="match status" value="1"/>
</dbReference>
<keyword evidence="10" id="KW-0472">Membrane</keyword>
<keyword evidence="12 17" id="KW-0675">Receptor</keyword>
<evidence type="ECO:0000256" key="2">
    <source>
        <dbReference type="ARBA" id="ARBA00011902"/>
    </source>
</evidence>
<dbReference type="Pfam" id="PF01030">
    <property type="entry name" value="Recep_L_domain"/>
    <property type="match status" value="2"/>
</dbReference>
<evidence type="ECO:0000256" key="4">
    <source>
        <dbReference type="ARBA" id="ARBA00022679"/>
    </source>
</evidence>
<dbReference type="InterPro" id="IPR000494">
    <property type="entry name" value="Rcpt_L-dom"/>
</dbReference>
<dbReference type="PANTHER" id="PTHR46877">
    <property type="entry name" value="EPH RECEPTOR A5"/>
    <property type="match status" value="1"/>
</dbReference>
<organism evidence="17 18">
    <name type="scientific">Stegodyphus mimosarum</name>
    <name type="common">African social velvet spider</name>
    <dbReference type="NCBI Taxonomy" id="407821"/>
    <lineage>
        <taxon>Eukaryota</taxon>
        <taxon>Metazoa</taxon>
        <taxon>Ecdysozoa</taxon>
        <taxon>Arthropoda</taxon>
        <taxon>Chelicerata</taxon>
        <taxon>Arachnida</taxon>
        <taxon>Araneae</taxon>
        <taxon>Araneomorphae</taxon>
        <taxon>Entelegynae</taxon>
        <taxon>Eresoidea</taxon>
        <taxon>Eresidae</taxon>
        <taxon>Stegodyphus</taxon>
    </lineage>
</organism>
<dbReference type="PANTHER" id="PTHR46877:SF14">
    <property type="entry name" value="RECEPTOR PROTEIN-TYROSINE KINASE"/>
    <property type="match status" value="1"/>
</dbReference>
<keyword evidence="13" id="KW-0325">Glycoprotein</keyword>
<dbReference type="InterPro" id="IPR003961">
    <property type="entry name" value="FN3_dom"/>
</dbReference>
<evidence type="ECO:0000256" key="7">
    <source>
        <dbReference type="ARBA" id="ARBA00022777"/>
    </source>
</evidence>
<dbReference type="FunFam" id="3.80.20.20:FF:000001">
    <property type="entry name" value="Tyrosine-protein kinase receptor"/>
    <property type="match status" value="1"/>
</dbReference>
<dbReference type="Gene3D" id="3.80.20.20">
    <property type="entry name" value="Receptor L-domain"/>
    <property type="match status" value="2"/>
</dbReference>
<dbReference type="InterPro" id="IPR009030">
    <property type="entry name" value="Growth_fac_rcpt_cys_sf"/>
</dbReference>
<keyword evidence="18" id="KW-1185">Reference proteome</keyword>
<keyword evidence="6" id="KW-0547">Nucleotide-binding</keyword>
<dbReference type="Pfam" id="PF00757">
    <property type="entry name" value="Furin-like"/>
    <property type="match status" value="1"/>
</dbReference>
<evidence type="ECO:0000256" key="11">
    <source>
        <dbReference type="ARBA" id="ARBA00023137"/>
    </source>
</evidence>
<dbReference type="SMART" id="SM00060">
    <property type="entry name" value="FN3"/>
    <property type="match status" value="3"/>
</dbReference>
<dbReference type="FunFam" id="2.60.40.10:FF:000087">
    <property type="entry name" value="Tyrosine-protein kinase receptor"/>
    <property type="match status" value="1"/>
</dbReference>
<dbReference type="SUPFAM" id="SSF52058">
    <property type="entry name" value="L domain-like"/>
    <property type="match status" value="2"/>
</dbReference>
<dbReference type="SMART" id="SM00261">
    <property type="entry name" value="FU"/>
    <property type="match status" value="1"/>
</dbReference>
<dbReference type="CDD" id="cd00064">
    <property type="entry name" value="FU"/>
    <property type="match status" value="1"/>
</dbReference>
<dbReference type="InterPro" id="IPR006211">
    <property type="entry name" value="Furin-like_Cys-rich_dom"/>
</dbReference>
<evidence type="ECO:0000256" key="15">
    <source>
        <dbReference type="SAM" id="SignalP"/>
    </source>
</evidence>
<keyword evidence="5" id="KW-0812">Transmembrane</keyword>
<protein>
    <recommendedName>
        <fullName evidence="2">receptor protein-tyrosine kinase</fullName>
        <ecNumber evidence="2">2.7.10.1</ecNumber>
    </recommendedName>
</protein>
<keyword evidence="8" id="KW-0067">ATP-binding</keyword>
<keyword evidence="15" id="KW-0732">Signal</keyword>
<evidence type="ECO:0000256" key="10">
    <source>
        <dbReference type="ARBA" id="ARBA00023136"/>
    </source>
</evidence>
<evidence type="ECO:0000313" key="18">
    <source>
        <dbReference type="Proteomes" id="UP000054359"/>
    </source>
</evidence>
<feature type="chain" id="PRO_5001830086" description="receptor protein-tyrosine kinase" evidence="15">
    <location>
        <begin position="32"/>
        <end position="938"/>
    </location>
</feature>
<evidence type="ECO:0000256" key="6">
    <source>
        <dbReference type="ARBA" id="ARBA00022741"/>
    </source>
</evidence>
<keyword evidence="3" id="KW-0597">Phosphoprotein</keyword>
<dbReference type="Proteomes" id="UP000054359">
    <property type="component" value="Unassembled WGS sequence"/>
</dbReference>
<evidence type="ECO:0000256" key="5">
    <source>
        <dbReference type="ARBA" id="ARBA00022692"/>
    </source>
</evidence>
<feature type="domain" description="Fibronectin type-III" evidence="16">
    <location>
        <begin position="502"/>
        <end position="618"/>
    </location>
</feature>
<dbReference type="InterPro" id="IPR006212">
    <property type="entry name" value="Furin_repeat"/>
</dbReference>
<dbReference type="GO" id="GO:0005886">
    <property type="term" value="C:plasma membrane"/>
    <property type="evidence" value="ECO:0007669"/>
    <property type="project" value="TreeGrafter"/>
</dbReference>
<name>A0A087TYT4_STEMI</name>
<comment type="subcellular location">
    <subcellularLocation>
        <location evidence="1">Membrane</location>
        <topology evidence="1">Single-pass type I membrane protein</topology>
    </subcellularLocation>
</comment>
<gene>
    <name evidence="17" type="ORF">X975_07735</name>
</gene>
<comment type="catalytic activity">
    <reaction evidence="14">
        <text>L-tyrosyl-[protein] + ATP = O-phospho-L-tyrosyl-[protein] + ADP + H(+)</text>
        <dbReference type="Rhea" id="RHEA:10596"/>
        <dbReference type="Rhea" id="RHEA-COMP:10136"/>
        <dbReference type="Rhea" id="RHEA-COMP:20101"/>
        <dbReference type="ChEBI" id="CHEBI:15378"/>
        <dbReference type="ChEBI" id="CHEBI:30616"/>
        <dbReference type="ChEBI" id="CHEBI:46858"/>
        <dbReference type="ChEBI" id="CHEBI:61978"/>
        <dbReference type="ChEBI" id="CHEBI:456216"/>
        <dbReference type="EC" id="2.7.10.1"/>
    </reaction>
</comment>